<reference evidence="4 5" key="1">
    <citation type="submission" date="2024-10" db="EMBL/GenBank/DDBJ databases">
        <title>The Natural Products Discovery Center: Release of the First 8490 Sequenced Strains for Exploring Actinobacteria Biosynthetic Diversity.</title>
        <authorList>
            <person name="Kalkreuter E."/>
            <person name="Kautsar S.A."/>
            <person name="Yang D."/>
            <person name="Bader C.D."/>
            <person name="Teijaro C.N."/>
            <person name="Fluegel L."/>
            <person name="Davis C.M."/>
            <person name="Simpson J.R."/>
            <person name="Lauterbach L."/>
            <person name="Steele A.D."/>
            <person name="Gui C."/>
            <person name="Meng S."/>
            <person name="Li G."/>
            <person name="Viehrig K."/>
            <person name="Ye F."/>
            <person name="Su P."/>
            <person name="Kiefer A.F."/>
            <person name="Nichols A."/>
            <person name="Cepeda A.J."/>
            <person name="Yan W."/>
            <person name="Fan B."/>
            <person name="Jiang Y."/>
            <person name="Adhikari A."/>
            <person name="Zheng C.-J."/>
            <person name="Schuster L."/>
            <person name="Cowan T.M."/>
            <person name="Smanski M.J."/>
            <person name="Chevrette M.G."/>
            <person name="De Carvalho L.P.S."/>
            <person name="Shen B."/>
        </authorList>
    </citation>
    <scope>NUCLEOTIDE SEQUENCE [LARGE SCALE GENOMIC DNA]</scope>
    <source>
        <strain evidence="4 5">NPDC002593</strain>
    </source>
</reference>
<dbReference type="RefSeq" id="WP_387404024.1">
    <property type="nucleotide sequence ID" value="NZ_JBIAQY010000004.1"/>
</dbReference>
<comment type="caution">
    <text evidence="4">The sequence shown here is derived from an EMBL/GenBank/DDBJ whole genome shotgun (WGS) entry which is preliminary data.</text>
</comment>
<dbReference type="Proteomes" id="UP001601992">
    <property type="component" value="Unassembled WGS sequence"/>
</dbReference>
<feature type="region of interest" description="Disordered" evidence="1">
    <location>
        <begin position="706"/>
        <end position="727"/>
    </location>
</feature>
<feature type="compositionally biased region" description="Basic and acidic residues" evidence="1">
    <location>
        <begin position="624"/>
        <end position="642"/>
    </location>
</feature>
<keyword evidence="2" id="KW-0812">Transmembrane</keyword>
<organism evidence="4 5">
    <name type="scientific">Nocardia jiangxiensis</name>
    <dbReference type="NCBI Taxonomy" id="282685"/>
    <lineage>
        <taxon>Bacteria</taxon>
        <taxon>Bacillati</taxon>
        <taxon>Actinomycetota</taxon>
        <taxon>Actinomycetes</taxon>
        <taxon>Mycobacteriales</taxon>
        <taxon>Nocardiaceae</taxon>
        <taxon>Nocardia</taxon>
    </lineage>
</organism>
<keyword evidence="2" id="KW-0472">Membrane</keyword>
<feature type="transmembrane region" description="Helical" evidence="2">
    <location>
        <begin position="531"/>
        <end position="550"/>
    </location>
</feature>
<gene>
    <name evidence="4" type="ORF">ACFYXQ_15855</name>
</gene>
<feature type="transmembrane region" description="Helical" evidence="2">
    <location>
        <begin position="434"/>
        <end position="457"/>
    </location>
</feature>
<keyword evidence="2" id="KW-1133">Transmembrane helix</keyword>
<feature type="transmembrane region" description="Helical" evidence="2">
    <location>
        <begin position="464"/>
        <end position="481"/>
    </location>
</feature>
<feature type="signal peptide" evidence="3">
    <location>
        <begin position="1"/>
        <end position="32"/>
    </location>
</feature>
<name>A0ABW6RYY5_9NOCA</name>
<feature type="region of interest" description="Disordered" evidence="1">
    <location>
        <begin position="598"/>
        <end position="679"/>
    </location>
</feature>
<feature type="transmembrane region" description="Helical" evidence="2">
    <location>
        <begin position="336"/>
        <end position="359"/>
    </location>
</feature>
<accession>A0ABW6RYY5</accession>
<proteinExistence type="predicted"/>
<evidence type="ECO:0000256" key="1">
    <source>
        <dbReference type="SAM" id="MobiDB-lite"/>
    </source>
</evidence>
<feature type="compositionally biased region" description="Polar residues" evidence="1">
    <location>
        <begin position="659"/>
        <end position="670"/>
    </location>
</feature>
<evidence type="ECO:0000313" key="5">
    <source>
        <dbReference type="Proteomes" id="UP001601992"/>
    </source>
</evidence>
<feature type="transmembrane region" description="Helical" evidence="2">
    <location>
        <begin position="371"/>
        <end position="393"/>
    </location>
</feature>
<evidence type="ECO:0000313" key="4">
    <source>
        <dbReference type="EMBL" id="MFF3569245.1"/>
    </source>
</evidence>
<evidence type="ECO:0008006" key="6">
    <source>
        <dbReference type="Google" id="ProtNLM"/>
    </source>
</evidence>
<keyword evidence="5" id="KW-1185">Reference proteome</keyword>
<feature type="compositionally biased region" description="Low complexity" evidence="1">
    <location>
        <begin position="713"/>
        <end position="727"/>
    </location>
</feature>
<feature type="transmembrane region" description="Helical" evidence="2">
    <location>
        <begin position="570"/>
        <end position="590"/>
    </location>
</feature>
<feature type="transmembrane region" description="Helical" evidence="2">
    <location>
        <begin position="493"/>
        <end position="519"/>
    </location>
</feature>
<evidence type="ECO:0000256" key="3">
    <source>
        <dbReference type="SAM" id="SignalP"/>
    </source>
</evidence>
<feature type="chain" id="PRO_5045812655" description="TrbL/VirB6 plasmid conjugal transfer protein" evidence="3">
    <location>
        <begin position="33"/>
        <end position="727"/>
    </location>
</feature>
<feature type="compositionally biased region" description="Gly residues" evidence="1">
    <location>
        <begin position="606"/>
        <end position="619"/>
    </location>
</feature>
<dbReference type="EMBL" id="JBIAQY010000004">
    <property type="protein sequence ID" value="MFF3569245.1"/>
    <property type="molecule type" value="Genomic_DNA"/>
</dbReference>
<evidence type="ECO:0000256" key="2">
    <source>
        <dbReference type="SAM" id="Phobius"/>
    </source>
</evidence>
<protein>
    <recommendedName>
        <fullName evidence="6">TrbL/VirB6 plasmid conjugal transfer protein</fullName>
    </recommendedName>
</protein>
<sequence length="727" mass="75857">MMHRHHHRLLAALAVLLLVCTGLGARMSAAHAAPITPGTSATGGDLPNGFPADLRQFIGGTAEFKSAPWFSGPCANRGGDVAAYINAAMTVEDRLLYWTASDDQKLQLLHGQIPDTVASQLVSQGREPPKTALPRVFPAGDATFHLPSPACAEDLKRWGRSPAWNVWGFDWASTPDQQSMHAIAAATTHAFAEVPGKAWTDPCGVNGFYCAHAFFTDCAHADTVTGDQVRCQQWNVAVGNLFVGTADWIDRNTGFSDRLGDTMKQVFGNSVGGGMVKGFSWVVNKAVDAARFVDDPQTTIDDWANAAKSSAVDVSTRVLDGLAATGRFDPSAPWFLHWYALSCGIGIMVMGAMTLLALWRASTHKETLKSLGAGLFGYLPVGVLLMLFAPMIAEMLLGVANTASESVTSTLGPDMGEMITNLKKFVGEITATHIVGGVLVGLVLFLLLLVGALAVFFGLLMHQVALPCLAVAAGIGFGMWVHPSWRKKALRPVLLFIAIVFSKPLLFLLLAVLTGAINADLTDTSTGSDQLGILARLCTVAVAFLVAGMAPWTLLRYAPLLPSRSDAAGFGQSSSLLAGAVGGMGSTMVWNRGMGTRRQRGRLDQPGGGGGGAEGGQNGAPGKDGADPKWRTSGRDDGKSHTEAGLGQTLARSAHTEKQSSPNHETSTVGRTAARAGRTVGTVAKTAGGTALGAGVVAVPIAAQAASGALNKARSAAEAAPGEAETE</sequence>
<keyword evidence="3" id="KW-0732">Signal</keyword>